<proteinExistence type="predicted"/>
<sequence>MAKASSDAQRRGGRPTQAEAAALHLRIREAAVRTFLENGYDATTMVAIAEAAGIAKPTLYARYPDKRAVFLDVIPWAFSRAVPVDTGDAADEQDLRAALVAIGEGALRQALDPDIVQLHRIARNEAHRFPEFALSADSLGWARRQRQVMDLLARHAESGAIEVDDIELAAEHFLAMVEVLPARLADFGLYRSQKEERRRLLHAVDLFLRGVLPR</sequence>
<accession>A0AAD1MDP1</accession>
<gene>
    <name evidence="4" type="ORF">MAIC_38040</name>
</gene>
<organism evidence="4 5">
    <name type="scientific">Mycolicibacterium aichiense</name>
    <dbReference type="NCBI Taxonomy" id="1799"/>
    <lineage>
        <taxon>Bacteria</taxon>
        <taxon>Bacillati</taxon>
        <taxon>Actinomycetota</taxon>
        <taxon>Actinomycetes</taxon>
        <taxon>Mycobacteriales</taxon>
        <taxon>Mycobacteriaceae</taxon>
        <taxon>Mycolicibacterium</taxon>
    </lineage>
</organism>
<protein>
    <recommendedName>
        <fullName evidence="3">HTH tetR-type domain-containing protein</fullName>
    </recommendedName>
</protein>
<dbReference type="Pfam" id="PF14246">
    <property type="entry name" value="TetR_C_7"/>
    <property type="match status" value="1"/>
</dbReference>
<dbReference type="Proteomes" id="UP000467327">
    <property type="component" value="Chromosome"/>
</dbReference>
<reference evidence="4 5" key="1">
    <citation type="journal article" date="2019" name="Emerg. Microbes Infect.">
        <title>Comprehensive subspecies identification of 175 nontuberculous mycobacteria species based on 7547 genomic profiles.</title>
        <authorList>
            <person name="Matsumoto Y."/>
            <person name="Kinjo T."/>
            <person name="Motooka D."/>
            <person name="Nabeya D."/>
            <person name="Jung N."/>
            <person name="Uechi K."/>
            <person name="Horii T."/>
            <person name="Iida T."/>
            <person name="Fujita J."/>
            <person name="Nakamura S."/>
        </authorList>
    </citation>
    <scope>NUCLEOTIDE SEQUENCE [LARGE SCALE GENOMIC DNA]</scope>
    <source>
        <strain evidence="4 5">JCM 6376</strain>
    </source>
</reference>
<feature type="DNA-binding region" description="H-T-H motif" evidence="2">
    <location>
        <begin position="44"/>
        <end position="63"/>
    </location>
</feature>
<dbReference type="PANTHER" id="PTHR30055:SF146">
    <property type="entry name" value="HTH-TYPE TRANSCRIPTIONAL DUAL REGULATOR CECR"/>
    <property type="match status" value="1"/>
</dbReference>
<dbReference type="RefSeq" id="WP_115320894.1">
    <property type="nucleotide sequence ID" value="NZ_AP022561.1"/>
</dbReference>
<dbReference type="Gene3D" id="1.10.357.10">
    <property type="entry name" value="Tetracycline Repressor, domain 2"/>
    <property type="match status" value="1"/>
</dbReference>
<evidence type="ECO:0000313" key="4">
    <source>
        <dbReference type="EMBL" id="BBX09001.1"/>
    </source>
</evidence>
<dbReference type="InterPro" id="IPR039536">
    <property type="entry name" value="TetR_C_Proteobacteria"/>
</dbReference>
<keyword evidence="1 2" id="KW-0238">DNA-binding</keyword>
<dbReference type="SUPFAM" id="SSF48498">
    <property type="entry name" value="Tetracyclin repressor-like, C-terminal domain"/>
    <property type="match status" value="1"/>
</dbReference>
<keyword evidence="5" id="KW-1185">Reference proteome</keyword>
<dbReference type="InterPro" id="IPR009057">
    <property type="entry name" value="Homeodomain-like_sf"/>
</dbReference>
<evidence type="ECO:0000259" key="3">
    <source>
        <dbReference type="PROSITE" id="PS50977"/>
    </source>
</evidence>
<dbReference type="InterPro" id="IPR050109">
    <property type="entry name" value="HTH-type_TetR-like_transc_reg"/>
</dbReference>
<dbReference type="SUPFAM" id="SSF46689">
    <property type="entry name" value="Homeodomain-like"/>
    <property type="match status" value="1"/>
</dbReference>
<dbReference type="Pfam" id="PF00440">
    <property type="entry name" value="TetR_N"/>
    <property type="match status" value="1"/>
</dbReference>
<dbReference type="GO" id="GO:0003700">
    <property type="term" value="F:DNA-binding transcription factor activity"/>
    <property type="evidence" value="ECO:0007669"/>
    <property type="project" value="TreeGrafter"/>
</dbReference>
<dbReference type="InterPro" id="IPR001647">
    <property type="entry name" value="HTH_TetR"/>
</dbReference>
<evidence type="ECO:0000256" key="1">
    <source>
        <dbReference type="ARBA" id="ARBA00023125"/>
    </source>
</evidence>
<name>A0AAD1MDP1_9MYCO</name>
<dbReference type="AlphaFoldDB" id="A0AAD1MDP1"/>
<dbReference type="GO" id="GO:0000976">
    <property type="term" value="F:transcription cis-regulatory region binding"/>
    <property type="evidence" value="ECO:0007669"/>
    <property type="project" value="TreeGrafter"/>
</dbReference>
<dbReference type="KEGG" id="maic:MAIC_38040"/>
<evidence type="ECO:0000313" key="5">
    <source>
        <dbReference type="Proteomes" id="UP000467327"/>
    </source>
</evidence>
<dbReference type="PROSITE" id="PS50977">
    <property type="entry name" value="HTH_TETR_2"/>
    <property type="match status" value="1"/>
</dbReference>
<dbReference type="EMBL" id="AP022561">
    <property type="protein sequence ID" value="BBX09001.1"/>
    <property type="molecule type" value="Genomic_DNA"/>
</dbReference>
<dbReference type="Gene3D" id="1.10.10.60">
    <property type="entry name" value="Homeodomain-like"/>
    <property type="match status" value="1"/>
</dbReference>
<dbReference type="PANTHER" id="PTHR30055">
    <property type="entry name" value="HTH-TYPE TRANSCRIPTIONAL REGULATOR RUTR"/>
    <property type="match status" value="1"/>
</dbReference>
<dbReference type="PRINTS" id="PR00455">
    <property type="entry name" value="HTHTETR"/>
</dbReference>
<evidence type="ECO:0000256" key="2">
    <source>
        <dbReference type="PROSITE-ProRule" id="PRU00335"/>
    </source>
</evidence>
<dbReference type="InterPro" id="IPR036271">
    <property type="entry name" value="Tet_transcr_reg_TetR-rel_C_sf"/>
</dbReference>
<feature type="domain" description="HTH tetR-type" evidence="3">
    <location>
        <begin position="21"/>
        <end position="81"/>
    </location>
</feature>